<name>A0A1B1YA73_THEST</name>
<keyword evidence="1" id="KW-0812">Transmembrane</keyword>
<feature type="transmembrane region" description="Helical" evidence="1">
    <location>
        <begin position="144"/>
        <end position="163"/>
    </location>
</feature>
<dbReference type="Proteomes" id="UP000092971">
    <property type="component" value="Chromosome"/>
</dbReference>
<evidence type="ECO:0000256" key="1">
    <source>
        <dbReference type="SAM" id="Phobius"/>
    </source>
</evidence>
<dbReference type="EMBL" id="CP014672">
    <property type="protein sequence ID" value="ANW97667.1"/>
    <property type="molecule type" value="Genomic_DNA"/>
</dbReference>
<keyword evidence="1" id="KW-1133">Transmembrane helix</keyword>
<feature type="transmembrane region" description="Helical" evidence="1">
    <location>
        <begin position="184"/>
        <end position="206"/>
    </location>
</feature>
<dbReference type="OrthoDB" id="2663086at2"/>
<feature type="transmembrane region" description="Helical" evidence="1">
    <location>
        <begin position="9"/>
        <end position="31"/>
    </location>
</feature>
<evidence type="ECO:0000313" key="2">
    <source>
        <dbReference type="EMBL" id="ANW97667.1"/>
    </source>
</evidence>
<feature type="transmembrane region" description="Helical" evidence="1">
    <location>
        <begin position="37"/>
        <end position="57"/>
    </location>
</feature>
<feature type="transmembrane region" description="Helical" evidence="1">
    <location>
        <begin position="64"/>
        <end position="86"/>
    </location>
</feature>
<dbReference type="RefSeq" id="WP_054632793.1">
    <property type="nucleotide sequence ID" value="NZ_CP014672.1"/>
</dbReference>
<proteinExistence type="predicted"/>
<gene>
    <name evidence="2" type="ORF">CSTERTH_00785</name>
</gene>
<sequence>MKKQIFLRWLWCVLEYLMYFPLGLTVAGLILPYKTVVTLLPLLPVHLFFGLALTAVLKRFKNYVAVFIGIIYVTAVVFIFKTVILTGLVKETIAVAVTTAFFYIWGIAAGTRDITNRIFLYSGGLVIHIISLFIINNIETLKPYFAMAMWVSIIYCLFGFPLANRRFLINETYEKSSLKTIPASVNRGNGIIVSVLLSGIIVLSFWRVLLDAFIYIARSIAWIILKIIEFMGSLYQPVEEGGGGAPQDMMVLPPAEEQNLVAEILFYVITALLFAGILFLVIRYLVKNYRRICHALYNMLSAFFSRFQKWSTTEQGYFDREESLLKTEFQRRARTFGKLFRRHPKWRDMKDNESRVRFIYTKFVMDYIRKGLKVSLANTPAEVADKARKFDKGEKDHSLLRDVYNNVRYGDKKVDDETVRILKDRYL</sequence>
<evidence type="ECO:0000313" key="3">
    <source>
        <dbReference type="Proteomes" id="UP000092971"/>
    </source>
</evidence>
<protein>
    <recommendedName>
        <fullName evidence="4">DUF4129 domain-containing protein</fullName>
    </recommendedName>
</protein>
<evidence type="ECO:0008006" key="4">
    <source>
        <dbReference type="Google" id="ProtNLM"/>
    </source>
</evidence>
<feature type="transmembrane region" description="Helical" evidence="1">
    <location>
        <begin position="92"/>
        <end position="111"/>
    </location>
</feature>
<keyword evidence="1" id="KW-0472">Membrane</keyword>
<reference evidence="2 3" key="1">
    <citation type="submission" date="2016-02" db="EMBL/GenBank/DDBJ databases">
        <title>Comparison of Clostridium stercorarium subspecies using comparative genomics and transcriptomics.</title>
        <authorList>
            <person name="Schellenberg J."/>
            <person name="Thallinger G."/>
            <person name="Levin D.B."/>
            <person name="Zhang X."/>
            <person name="Alvare G."/>
            <person name="Fristensky B."/>
            <person name="Sparling R."/>
        </authorList>
    </citation>
    <scope>NUCLEOTIDE SEQUENCE [LARGE SCALE GENOMIC DNA]</scope>
    <source>
        <strain evidence="2 3">DSM 2910</strain>
    </source>
</reference>
<organism evidence="2 3">
    <name type="scientific">Thermoclostridium stercorarium subsp. thermolacticum DSM 2910</name>
    <dbReference type="NCBI Taxonomy" id="1121336"/>
    <lineage>
        <taxon>Bacteria</taxon>
        <taxon>Bacillati</taxon>
        <taxon>Bacillota</taxon>
        <taxon>Clostridia</taxon>
        <taxon>Eubacteriales</taxon>
        <taxon>Oscillospiraceae</taxon>
        <taxon>Thermoclostridium</taxon>
    </lineage>
</organism>
<dbReference type="AlphaFoldDB" id="A0A1B1YA73"/>
<feature type="transmembrane region" description="Helical" evidence="1">
    <location>
        <begin position="264"/>
        <end position="286"/>
    </location>
</feature>
<feature type="transmembrane region" description="Helical" evidence="1">
    <location>
        <begin position="118"/>
        <end position="138"/>
    </location>
</feature>
<accession>A0A1B1YA73</accession>